<dbReference type="InterPro" id="IPR041577">
    <property type="entry name" value="RT_RNaseH_2"/>
</dbReference>
<feature type="domain" description="Reverse transcriptase" evidence="1">
    <location>
        <begin position="1"/>
        <end position="55"/>
    </location>
</feature>
<dbReference type="Pfam" id="PF00078">
    <property type="entry name" value="RVT_1"/>
    <property type="match status" value="1"/>
</dbReference>
<dbReference type="InterPro" id="IPR000477">
    <property type="entry name" value="RT_dom"/>
</dbReference>
<dbReference type="AlphaFoldDB" id="A0ABD1ACK7"/>
<gene>
    <name evidence="2" type="ORF">V5N11_019459</name>
</gene>
<name>A0ABD1ACK7_CARAN</name>
<dbReference type="InterPro" id="IPR043128">
    <property type="entry name" value="Rev_trsase/Diguanyl_cyclase"/>
</dbReference>
<dbReference type="CDD" id="cd09274">
    <property type="entry name" value="RNase_HI_RT_Ty3"/>
    <property type="match status" value="1"/>
</dbReference>
<dbReference type="Gene3D" id="3.30.70.270">
    <property type="match status" value="2"/>
</dbReference>
<evidence type="ECO:0000313" key="3">
    <source>
        <dbReference type="Proteomes" id="UP001558713"/>
    </source>
</evidence>
<dbReference type="InterPro" id="IPR043502">
    <property type="entry name" value="DNA/RNA_pol_sf"/>
</dbReference>
<keyword evidence="3" id="KW-1185">Reference proteome</keyword>
<organism evidence="2 3">
    <name type="scientific">Cardamine amara subsp. amara</name>
    <dbReference type="NCBI Taxonomy" id="228776"/>
    <lineage>
        <taxon>Eukaryota</taxon>
        <taxon>Viridiplantae</taxon>
        <taxon>Streptophyta</taxon>
        <taxon>Embryophyta</taxon>
        <taxon>Tracheophyta</taxon>
        <taxon>Spermatophyta</taxon>
        <taxon>Magnoliopsida</taxon>
        <taxon>eudicotyledons</taxon>
        <taxon>Gunneridae</taxon>
        <taxon>Pentapetalae</taxon>
        <taxon>rosids</taxon>
        <taxon>malvids</taxon>
        <taxon>Brassicales</taxon>
        <taxon>Brassicaceae</taxon>
        <taxon>Cardamineae</taxon>
        <taxon>Cardamine</taxon>
    </lineage>
</organism>
<dbReference type="EMBL" id="JBANAX010000534">
    <property type="protein sequence ID" value="KAL1204507.1"/>
    <property type="molecule type" value="Genomic_DNA"/>
</dbReference>
<dbReference type="PANTHER" id="PTHR48475:SF2">
    <property type="entry name" value="RIBONUCLEASE H"/>
    <property type="match status" value="1"/>
</dbReference>
<dbReference type="PANTHER" id="PTHR48475">
    <property type="entry name" value="RIBONUCLEASE H"/>
    <property type="match status" value="1"/>
</dbReference>
<accession>A0ABD1ACK7</accession>
<dbReference type="Proteomes" id="UP001558713">
    <property type="component" value="Unassembled WGS sequence"/>
</dbReference>
<sequence>MEVYIDDMLVKSLKLEDHILQLKECFETLNKYGMKLNPAKCSFAVASGEFLGYLVTERGIEANPKQITTFLEMPSPKTTRETQRLTGRIAALNRFISRSTDKCLPFYQLLKGNKKFLWDDSCEEAFKQLKSYLSEPLILSKPVVRETLYLYVSVSTAAISGVLVREEGNEQRPIYYISKTLIDAETRYPAMEKLALAVVTAARKLRPYFQSHAIVVMTSQPLWTILHSPSQSGRLAKWAIELSEYDIEYRPRTAAKAQVLADFIIELGVENSNTSSSTPKWTLHVDGASSRQGSSVGLRLTSSEGEQLSNHTDLVSTLQTMKLNMRH</sequence>
<dbReference type="Pfam" id="PF17919">
    <property type="entry name" value="RT_RNaseH_2"/>
    <property type="match status" value="1"/>
</dbReference>
<evidence type="ECO:0000313" key="2">
    <source>
        <dbReference type="EMBL" id="KAL1204507.1"/>
    </source>
</evidence>
<dbReference type="Gene3D" id="3.10.20.370">
    <property type="match status" value="1"/>
</dbReference>
<dbReference type="SUPFAM" id="SSF56672">
    <property type="entry name" value="DNA/RNA polymerases"/>
    <property type="match status" value="1"/>
</dbReference>
<evidence type="ECO:0000259" key="1">
    <source>
        <dbReference type="PROSITE" id="PS50878"/>
    </source>
</evidence>
<comment type="caution">
    <text evidence="2">The sequence shown here is derived from an EMBL/GenBank/DDBJ whole genome shotgun (WGS) entry which is preliminary data.</text>
</comment>
<proteinExistence type="predicted"/>
<dbReference type="PROSITE" id="PS50878">
    <property type="entry name" value="RT_POL"/>
    <property type="match status" value="1"/>
</dbReference>
<reference evidence="2 3" key="1">
    <citation type="submission" date="2024-04" db="EMBL/GenBank/DDBJ databases">
        <title>Genome assembly C_amara_ONT_v2.</title>
        <authorList>
            <person name="Yant L."/>
            <person name="Moore C."/>
            <person name="Slenker M."/>
        </authorList>
    </citation>
    <scope>NUCLEOTIDE SEQUENCE [LARGE SCALE GENOMIC DNA]</scope>
    <source>
        <tissue evidence="2">Leaf</tissue>
    </source>
</reference>
<protein>
    <submittedName>
        <fullName evidence="2">Mitochondrial protein</fullName>
    </submittedName>
</protein>